<dbReference type="EMBL" id="LR796274">
    <property type="protein sequence ID" value="CAB4133626.1"/>
    <property type="molecule type" value="Genomic_DNA"/>
</dbReference>
<reference evidence="1" key="1">
    <citation type="submission" date="2020-04" db="EMBL/GenBank/DDBJ databases">
        <authorList>
            <person name="Chiriac C."/>
            <person name="Salcher M."/>
            <person name="Ghai R."/>
            <person name="Kavagutti S V."/>
        </authorList>
    </citation>
    <scope>NUCLEOTIDE SEQUENCE</scope>
</reference>
<organism evidence="1">
    <name type="scientific">uncultured Caudovirales phage</name>
    <dbReference type="NCBI Taxonomy" id="2100421"/>
    <lineage>
        <taxon>Viruses</taxon>
        <taxon>Duplodnaviria</taxon>
        <taxon>Heunggongvirae</taxon>
        <taxon>Uroviricota</taxon>
        <taxon>Caudoviricetes</taxon>
        <taxon>Peduoviridae</taxon>
        <taxon>Maltschvirus</taxon>
        <taxon>Maltschvirus maltsch</taxon>
    </lineage>
</organism>
<proteinExistence type="predicted"/>
<accession>A0A6J5LKI3</accession>
<protein>
    <submittedName>
        <fullName evidence="1">Uncharacterized protein</fullName>
    </submittedName>
</protein>
<evidence type="ECO:0000313" key="1">
    <source>
        <dbReference type="EMBL" id="CAB4133626.1"/>
    </source>
</evidence>
<gene>
    <name evidence="1" type="ORF">UFOVP257_348</name>
</gene>
<sequence length="106" mass="12427">MECLIVADVHCHWSNTPPSYRLYVDEDMLYERTFGWAGYQSYIEERIVCELDAGIHVLRVENCSDLSKGASRFYFNNVLVDGNQIMQHPNYDDPEGKQWTFIVRDT</sequence>
<name>A0A6J5LKI3_9CAUD</name>